<comment type="caution">
    <text evidence="1">The sequence shown here is derived from an EMBL/GenBank/DDBJ whole genome shotgun (WGS) entry which is preliminary data.</text>
</comment>
<accession>A0A9N9HPR3</accession>
<dbReference type="AlphaFoldDB" id="A0A9N9HPR3"/>
<sequence>TTATSSCEQELLEEVASLHFDVVVSPKRTKGFKWTVNIEDATLKGLKEYIQKIEKPPALENDSAVLKLISDGKRYSPWNDQDLCKVLRLFILKKNFKFTVFIETPSKPFNELTFPKVCELYELSDDPNPDIDVYSAFSCGTTDLSCDKSKAVVNHLMAKLNLRKKTTPLILAYESWKNSSRVIMGKEISIWR</sequence>
<name>A0A9N9HPR3_9GLOM</name>
<protein>
    <submittedName>
        <fullName evidence="1">11641_t:CDS:1</fullName>
    </submittedName>
</protein>
<dbReference type="OrthoDB" id="2426577at2759"/>
<organism evidence="1 2">
    <name type="scientific">Funneliformis caledonium</name>
    <dbReference type="NCBI Taxonomy" id="1117310"/>
    <lineage>
        <taxon>Eukaryota</taxon>
        <taxon>Fungi</taxon>
        <taxon>Fungi incertae sedis</taxon>
        <taxon>Mucoromycota</taxon>
        <taxon>Glomeromycotina</taxon>
        <taxon>Glomeromycetes</taxon>
        <taxon>Glomerales</taxon>
        <taxon>Glomeraceae</taxon>
        <taxon>Funneliformis</taxon>
    </lineage>
</organism>
<proteinExistence type="predicted"/>
<reference evidence="1" key="1">
    <citation type="submission" date="2021-06" db="EMBL/GenBank/DDBJ databases">
        <authorList>
            <person name="Kallberg Y."/>
            <person name="Tangrot J."/>
            <person name="Rosling A."/>
        </authorList>
    </citation>
    <scope>NUCLEOTIDE SEQUENCE</scope>
    <source>
        <strain evidence="1">UK204</strain>
    </source>
</reference>
<dbReference type="Proteomes" id="UP000789570">
    <property type="component" value="Unassembled WGS sequence"/>
</dbReference>
<evidence type="ECO:0000313" key="1">
    <source>
        <dbReference type="EMBL" id="CAG8699285.1"/>
    </source>
</evidence>
<gene>
    <name evidence="1" type="ORF">FCALED_LOCUS13392</name>
</gene>
<dbReference type="EMBL" id="CAJVPQ010007674">
    <property type="protein sequence ID" value="CAG8699285.1"/>
    <property type="molecule type" value="Genomic_DNA"/>
</dbReference>
<evidence type="ECO:0000313" key="2">
    <source>
        <dbReference type="Proteomes" id="UP000789570"/>
    </source>
</evidence>
<feature type="non-terminal residue" evidence="1">
    <location>
        <position position="1"/>
    </location>
</feature>
<keyword evidence="2" id="KW-1185">Reference proteome</keyword>